<dbReference type="Proteomes" id="UP000015105">
    <property type="component" value="Chromosome 4D"/>
</dbReference>
<name>A0A453H512_AEGTS</name>
<keyword evidence="1" id="KW-0812">Transmembrane</keyword>
<reference evidence="2" key="4">
    <citation type="submission" date="2019-03" db="UniProtKB">
        <authorList>
            <consortium name="EnsemblPlants"/>
        </authorList>
    </citation>
    <scope>IDENTIFICATION</scope>
</reference>
<reference evidence="3" key="1">
    <citation type="journal article" date="2014" name="Science">
        <title>Ancient hybridizations among the ancestral genomes of bread wheat.</title>
        <authorList>
            <consortium name="International Wheat Genome Sequencing Consortium,"/>
            <person name="Marcussen T."/>
            <person name="Sandve S.R."/>
            <person name="Heier L."/>
            <person name="Spannagl M."/>
            <person name="Pfeifer M."/>
            <person name="Jakobsen K.S."/>
            <person name="Wulff B.B."/>
            <person name="Steuernagel B."/>
            <person name="Mayer K.F."/>
            <person name="Olsen O.A."/>
        </authorList>
    </citation>
    <scope>NUCLEOTIDE SEQUENCE [LARGE SCALE GENOMIC DNA]</scope>
    <source>
        <strain evidence="3">cv. AL8/78</strain>
    </source>
</reference>
<dbReference type="Gramene" id="AET4Gv20067600.49">
    <property type="protein sequence ID" value="AET4Gv20067600.49"/>
    <property type="gene ID" value="AET4Gv20067600"/>
</dbReference>
<keyword evidence="3" id="KW-1185">Reference proteome</keyword>
<reference evidence="2" key="3">
    <citation type="journal article" date="2017" name="Nature">
        <title>Genome sequence of the progenitor of the wheat D genome Aegilops tauschii.</title>
        <authorList>
            <person name="Luo M.C."/>
            <person name="Gu Y.Q."/>
            <person name="Puiu D."/>
            <person name="Wang H."/>
            <person name="Twardziok S.O."/>
            <person name="Deal K.R."/>
            <person name="Huo N."/>
            <person name="Zhu T."/>
            <person name="Wang L."/>
            <person name="Wang Y."/>
            <person name="McGuire P.E."/>
            <person name="Liu S."/>
            <person name="Long H."/>
            <person name="Ramasamy R.K."/>
            <person name="Rodriguez J.C."/>
            <person name="Van S.L."/>
            <person name="Yuan L."/>
            <person name="Wang Z."/>
            <person name="Xia Z."/>
            <person name="Xiao L."/>
            <person name="Anderson O.D."/>
            <person name="Ouyang S."/>
            <person name="Liang Y."/>
            <person name="Zimin A.V."/>
            <person name="Pertea G."/>
            <person name="Qi P."/>
            <person name="Bennetzen J.L."/>
            <person name="Dai X."/>
            <person name="Dawson M.W."/>
            <person name="Muller H.G."/>
            <person name="Kugler K."/>
            <person name="Rivarola-Duarte L."/>
            <person name="Spannagl M."/>
            <person name="Mayer K.F.X."/>
            <person name="Lu F.H."/>
            <person name="Bevan M.W."/>
            <person name="Leroy P."/>
            <person name="Li P."/>
            <person name="You F.M."/>
            <person name="Sun Q."/>
            <person name="Liu Z."/>
            <person name="Lyons E."/>
            <person name="Wicker T."/>
            <person name="Salzberg S.L."/>
            <person name="Devos K.M."/>
            <person name="Dvorak J."/>
        </authorList>
    </citation>
    <scope>NUCLEOTIDE SEQUENCE [LARGE SCALE GENOMIC DNA]</scope>
    <source>
        <strain evidence="2">cv. AL8/78</strain>
    </source>
</reference>
<evidence type="ECO:0000313" key="2">
    <source>
        <dbReference type="EnsemblPlants" id="AET4Gv20067600.49"/>
    </source>
</evidence>
<accession>A0A453H512</accession>
<evidence type="ECO:0000313" key="3">
    <source>
        <dbReference type="Proteomes" id="UP000015105"/>
    </source>
</evidence>
<proteinExistence type="predicted"/>
<feature type="transmembrane region" description="Helical" evidence="1">
    <location>
        <begin position="6"/>
        <end position="27"/>
    </location>
</feature>
<dbReference type="EnsemblPlants" id="AET4Gv20067600.49">
    <property type="protein sequence ID" value="AET4Gv20067600.49"/>
    <property type="gene ID" value="AET4Gv20067600"/>
</dbReference>
<protein>
    <submittedName>
        <fullName evidence="2">Uncharacterized protein</fullName>
    </submittedName>
</protein>
<keyword evidence="1" id="KW-0472">Membrane</keyword>
<reference evidence="2" key="5">
    <citation type="journal article" date="2021" name="G3 (Bethesda)">
        <title>Aegilops tauschii genome assembly Aet v5.0 features greater sequence contiguity and improved annotation.</title>
        <authorList>
            <person name="Wang L."/>
            <person name="Zhu T."/>
            <person name="Rodriguez J.C."/>
            <person name="Deal K.R."/>
            <person name="Dubcovsky J."/>
            <person name="McGuire P.E."/>
            <person name="Lux T."/>
            <person name="Spannagl M."/>
            <person name="Mayer K.F.X."/>
            <person name="Baldrich P."/>
            <person name="Meyers B.C."/>
            <person name="Huo N."/>
            <person name="Gu Y.Q."/>
            <person name="Zhou H."/>
            <person name="Devos K.M."/>
            <person name="Bennetzen J.L."/>
            <person name="Unver T."/>
            <person name="Budak H."/>
            <person name="Gulick P.J."/>
            <person name="Galiba G."/>
            <person name="Kalapos B."/>
            <person name="Nelson D.R."/>
            <person name="Li P."/>
            <person name="You F.M."/>
            <person name="Luo M.C."/>
            <person name="Dvorak J."/>
        </authorList>
    </citation>
    <scope>NUCLEOTIDE SEQUENCE [LARGE SCALE GENOMIC DNA]</scope>
    <source>
        <strain evidence="2">cv. AL8/78</strain>
    </source>
</reference>
<reference evidence="3" key="2">
    <citation type="journal article" date="2017" name="Nat. Plants">
        <title>The Aegilops tauschii genome reveals multiple impacts of transposons.</title>
        <authorList>
            <person name="Zhao G."/>
            <person name="Zou C."/>
            <person name="Li K."/>
            <person name="Wang K."/>
            <person name="Li T."/>
            <person name="Gao L."/>
            <person name="Zhang X."/>
            <person name="Wang H."/>
            <person name="Yang Z."/>
            <person name="Liu X."/>
            <person name="Jiang W."/>
            <person name="Mao L."/>
            <person name="Kong X."/>
            <person name="Jiao Y."/>
            <person name="Jia J."/>
        </authorList>
    </citation>
    <scope>NUCLEOTIDE SEQUENCE [LARGE SCALE GENOMIC DNA]</scope>
    <source>
        <strain evidence="3">cv. AL8/78</strain>
    </source>
</reference>
<dbReference type="AlphaFoldDB" id="A0A453H512"/>
<organism evidence="2 3">
    <name type="scientific">Aegilops tauschii subsp. strangulata</name>
    <name type="common">Goatgrass</name>
    <dbReference type="NCBI Taxonomy" id="200361"/>
    <lineage>
        <taxon>Eukaryota</taxon>
        <taxon>Viridiplantae</taxon>
        <taxon>Streptophyta</taxon>
        <taxon>Embryophyta</taxon>
        <taxon>Tracheophyta</taxon>
        <taxon>Spermatophyta</taxon>
        <taxon>Magnoliopsida</taxon>
        <taxon>Liliopsida</taxon>
        <taxon>Poales</taxon>
        <taxon>Poaceae</taxon>
        <taxon>BOP clade</taxon>
        <taxon>Pooideae</taxon>
        <taxon>Triticodae</taxon>
        <taxon>Triticeae</taxon>
        <taxon>Triticinae</taxon>
        <taxon>Aegilops</taxon>
    </lineage>
</organism>
<sequence length="53" mass="6195">VSHAMSFFLTFPSLDVWLSFSVLTFQLNRFIRLKKIRSVTSVTACYLPVNREK</sequence>
<evidence type="ECO:0000256" key="1">
    <source>
        <dbReference type="SAM" id="Phobius"/>
    </source>
</evidence>
<keyword evidence="1" id="KW-1133">Transmembrane helix</keyword>